<keyword evidence="2 9" id="KW-1003">Cell membrane</keyword>
<keyword evidence="6 9" id="KW-0378">Hydrolase</keyword>
<feature type="transmembrane region" description="Helical" evidence="9">
    <location>
        <begin position="64"/>
        <end position="90"/>
    </location>
</feature>
<dbReference type="UniPathway" id="UPA00665"/>
<keyword evidence="7 9" id="KW-1133">Transmembrane helix</keyword>
<evidence type="ECO:0000256" key="3">
    <source>
        <dbReference type="ARBA" id="ARBA00022670"/>
    </source>
</evidence>
<proteinExistence type="inferred from homology"/>
<comment type="function">
    <text evidence="9">This protein specifically catalyzes the removal of signal peptides from prolipoproteins.</text>
</comment>
<comment type="subcellular location">
    <subcellularLocation>
        <location evidence="9">Cell membrane</location>
        <topology evidence="9">Multi-pass membrane protein</topology>
    </subcellularLocation>
</comment>
<protein>
    <recommendedName>
        <fullName evidence="9">Lipoprotein signal peptidase</fullName>
        <ecNumber evidence="9">3.4.23.36</ecNumber>
    </recommendedName>
    <alternativeName>
        <fullName evidence="9">Prolipoprotein signal peptidase</fullName>
    </alternativeName>
    <alternativeName>
        <fullName evidence="9">Signal peptidase II</fullName>
        <shortName evidence="9">SPase II</shortName>
    </alternativeName>
</protein>
<feature type="active site" evidence="9">
    <location>
        <position position="131"/>
    </location>
</feature>
<dbReference type="GO" id="GO:0005886">
    <property type="term" value="C:plasma membrane"/>
    <property type="evidence" value="ECO:0007669"/>
    <property type="project" value="UniProtKB-SubCell"/>
</dbReference>
<keyword evidence="8 9" id="KW-0472">Membrane</keyword>
<accession>F6EG97</accession>
<keyword evidence="5 9" id="KW-0064">Aspartyl protease</keyword>
<comment type="similarity">
    <text evidence="1 9 10">Belongs to the peptidase A8 family.</text>
</comment>
<dbReference type="PRINTS" id="PR00781">
    <property type="entry name" value="LIPOSIGPTASE"/>
</dbReference>
<evidence type="ECO:0000256" key="4">
    <source>
        <dbReference type="ARBA" id="ARBA00022692"/>
    </source>
</evidence>
<dbReference type="HOGENOM" id="CLU_083252_2_2_11"/>
<evidence type="ECO:0000256" key="7">
    <source>
        <dbReference type="ARBA" id="ARBA00022989"/>
    </source>
</evidence>
<dbReference type="AlphaFoldDB" id="F6EG97"/>
<evidence type="ECO:0000313" key="11">
    <source>
        <dbReference type="EMBL" id="AEF39822.1"/>
    </source>
</evidence>
<dbReference type="STRING" id="443218.AS9A_1370"/>
<dbReference type="InterPro" id="IPR001872">
    <property type="entry name" value="Peptidase_A8"/>
</dbReference>
<evidence type="ECO:0000256" key="1">
    <source>
        <dbReference type="ARBA" id="ARBA00006139"/>
    </source>
</evidence>
<feature type="transmembrane region" description="Helical" evidence="9">
    <location>
        <begin position="148"/>
        <end position="168"/>
    </location>
</feature>
<evidence type="ECO:0000313" key="12">
    <source>
        <dbReference type="Proteomes" id="UP000009235"/>
    </source>
</evidence>
<evidence type="ECO:0000256" key="8">
    <source>
        <dbReference type="ARBA" id="ARBA00023136"/>
    </source>
</evidence>
<feature type="transmembrane region" description="Helical" evidence="9">
    <location>
        <begin position="97"/>
        <end position="115"/>
    </location>
</feature>
<dbReference type="HAMAP" id="MF_00161">
    <property type="entry name" value="LspA"/>
    <property type="match status" value="1"/>
</dbReference>
<dbReference type="EMBL" id="CP002786">
    <property type="protein sequence ID" value="AEF39822.1"/>
    <property type="molecule type" value="Genomic_DNA"/>
</dbReference>
<comment type="pathway">
    <text evidence="9">Protein modification; lipoprotein biosynthesis (signal peptide cleavage).</text>
</comment>
<feature type="active site" evidence="9">
    <location>
        <position position="150"/>
    </location>
</feature>
<dbReference type="PANTHER" id="PTHR33695">
    <property type="entry name" value="LIPOPROTEIN SIGNAL PEPTIDASE"/>
    <property type="match status" value="1"/>
</dbReference>
<name>F6EG97_HOYSD</name>
<keyword evidence="3 9" id="KW-0645">Protease</keyword>
<keyword evidence="11" id="KW-0449">Lipoprotein</keyword>
<evidence type="ECO:0000256" key="6">
    <source>
        <dbReference type="ARBA" id="ARBA00022801"/>
    </source>
</evidence>
<dbReference type="NCBIfam" id="TIGR00077">
    <property type="entry name" value="lspA"/>
    <property type="match status" value="1"/>
</dbReference>
<dbReference type="eggNOG" id="COG0597">
    <property type="taxonomic scope" value="Bacteria"/>
</dbReference>
<gene>
    <name evidence="9 11" type="primary">lspA</name>
    <name evidence="11" type="ordered locus">AS9A_1370</name>
</gene>
<comment type="catalytic activity">
    <reaction evidence="9">
        <text>Release of signal peptides from bacterial membrane prolipoproteins. Hydrolyzes -Xaa-Yaa-Zaa-|-(S,diacylglyceryl)Cys-, in which Xaa is hydrophobic (preferably Leu), and Yaa (Ala or Ser) and Zaa (Gly or Ala) have small, neutral side chains.</text>
        <dbReference type="EC" id="3.4.23.36"/>
    </reaction>
</comment>
<dbReference type="Pfam" id="PF01252">
    <property type="entry name" value="Peptidase_A8"/>
    <property type="match status" value="1"/>
</dbReference>
<organism evidence="11 12">
    <name type="scientific">Hoyosella subflava (strain DSM 45089 / JCM 17490 / NBRC 109087 / DQS3-9A1)</name>
    <name type="common">Amycolicicoccus subflavus</name>
    <dbReference type="NCBI Taxonomy" id="443218"/>
    <lineage>
        <taxon>Bacteria</taxon>
        <taxon>Bacillati</taxon>
        <taxon>Actinomycetota</taxon>
        <taxon>Actinomycetes</taxon>
        <taxon>Mycobacteriales</taxon>
        <taxon>Hoyosellaceae</taxon>
        <taxon>Hoyosella</taxon>
    </lineage>
</organism>
<dbReference type="GO" id="GO:0004190">
    <property type="term" value="F:aspartic-type endopeptidase activity"/>
    <property type="evidence" value="ECO:0007669"/>
    <property type="project" value="UniProtKB-UniRule"/>
</dbReference>
<evidence type="ECO:0000256" key="2">
    <source>
        <dbReference type="ARBA" id="ARBA00022475"/>
    </source>
</evidence>
<keyword evidence="12" id="KW-1185">Reference proteome</keyword>
<reference evidence="11 12" key="1">
    <citation type="journal article" date="2011" name="J. Bacteriol.">
        <title>Complete genome sequence of Amycolicicoccus subflavus DQS3-9A1T, an actinomycete isolated from crude oil-polluted soil.</title>
        <authorList>
            <person name="Cai M."/>
            <person name="Chen W.M."/>
            <person name="Nie Y."/>
            <person name="Chi C.Q."/>
            <person name="Wang Y.N."/>
            <person name="Tang Y.Q."/>
            <person name="Li G.Y."/>
            <person name="Wu X.L."/>
        </authorList>
    </citation>
    <scope>NUCLEOTIDE SEQUENCE [LARGE SCALE GENOMIC DNA]</scope>
    <source>
        <strain evidence="12">DSM 45089 / DQS3-9A1</strain>
    </source>
</reference>
<sequence length="187" mass="20163">MSHDDTQPEIAHPKRLRLLFSVAVVVLALDLVTKSVAVALLEDREPVRLLGGAVYLVLYRNPGAAFSMATGMTWLLTLVAITVVVVIIRLSRNLRSLPWALGLGFVLGGALGNLADRMFRAPGPMQGHVVDFVSLFAPDGSVWPVFNVADPAIVGGAIFLVALTFLGLDPDGQRHSKKEQVDEEGKR</sequence>
<dbReference type="KEGG" id="asd:AS9A_1370"/>
<dbReference type="PANTHER" id="PTHR33695:SF1">
    <property type="entry name" value="LIPOPROTEIN SIGNAL PEPTIDASE"/>
    <property type="match status" value="1"/>
</dbReference>
<evidence type="ECO:0000256" key="5">
    <source>
        <dbReference type="ARBA" id="ARBA00022750"/>
    </source>
</evidence>
<evidence type="ECO:0000256" key="9">
    <source>
        <dbReference type="HAMAP-Rule" id="MF_00161"/>
    </source>
</evidence>
<keyword evidence="4 9" id="KW-0812">Transmembrane</keyword>
<dbReference type="GO" id="GO:0006508">
    <property type="term" value="P:proteolysis"/>
    <property type="evidence" value="ECO:0007669"/>
    <property type="project" value="UniProtKB-KW"/>
</dbReference>
<dbReference type="Proteomes" id="UP000009235">
    <property type="component" value="Chromosome"/>
</dbReference>
<dbReference type="RefSeq" id="WP_013806171.1">
    <property type="nucleotide sequence ID" value="NC_015564.1"/>
</dbReference>
<feature type="transmembrane region" description="Helical" evidence="9">
    <location>
        <begin position="18"/>
        <end position="41"/>
    </location>
</feature>
<dbReference type="EC" id="3.4.23.36" evidence="9"/>
<evidence type="ECO:0000256" key="10">
    <source>
        <dbReference type="RuleBase" id="RU004181"/>
    </source>
</evidence>